<comment type="similarity">
    <text evidence="5">Belongs to the protein N5-glutamine methyltransferase family. PrmC subfamily.</text>
</comment>
<protein>
    <recommendedName>
        <fullName evidence="5">Release factor glutamine methyltransferase</fullName>
        <shortName evidence="5">RF MTase</shortName>
        <ecNumber evidence="5">2.1.1.297</ecNumber>
    </recommendedName>
    <alternativeName>
        <fullName evidence="5">N5-glutamine methyltransferase PrmC</fullName>
    </alternativeName>
    <alternativeName>
        <fullName evidence="5">Protein-(glutamine-N5) MTase PrmC</fullName>
    </alternativeName>
    <alternativeName>
        <fullName evidence="5">Protein-glutamine N-methyltransferase PrmC</fullName>
    </alternativeName>
</protein>
<keyword evidence="3 5" id="KW-0949">S-adenosyl-L-methionine</keyword>
<evidence type="ECO:0000256" key="2">
    <source>
        <dbReference type="ARBA" id="ARBA00022679"/>
    </source>
</evidence>
<dbReference type="InterPro" id="IPR040758">
    <property type="entry name" value="PrmC_N"/>
</dbReference>
<dbReference type="EC" id="2.1.1.297" evidence="5"/>
<keyword evidence="2 5" id="KW-0808">Transferase</keyword>
<dbReference type="STRING" id="1229276.DI53_2786"/>
<dbReference type="PANTHER" id="PTHR18895">
    <property type="entry name" value="HEMK METHYLTRANSFERASE"/>
    <property type="match status" value="1"/>
</dbReference>
<evidence type="ECO:0000256" key="3">
    <source>
        <dbReference type="ARBA" id="ARBA00022691"/>
    </source>
</evidence>
<dbReference type="Pfam" id="PF05175">
    <property type="entry name" value="MTS"/>
    <property type="match status" value="1"/>
</dbReference>
<evidence type="ECO:0000256" key="1">
    <source>
        <dbReference type="ARBA" id="ARBA00022603"/>
    </source>
</evidence>
<comment type="caution">
    <text evidence="5">Lacks conserved residue(s) required for the propagation of feature annotation.</text>
</comment>
<dbReference type="GO" id="GO:0102559">
    <property type="term" value="F:peptide chain release factor N(5)-glutamine methyltransferase activity"/>
    <property type="evidence" value="ECO:0007669"/>
    <property type="project" value="UniProtKB-EC"/>
</dbReference>
<feature type="binding site" evidence="5">
    <location>
        <position position="191"/>
    </location>
    <ligand>
        <name>S-adenosyl-L-methionine</name>
        <dbReference type="ChEBI" id="CHEBI:59789"/>
    </ligand>
</feature>
<evidence type="ECO:0000259" key="7">
    <source>
        <dbReference type="Pfam" id="PF17827"/>
    </source>
</evidence>
<sequence>MKDYKALAEHYAESLSSLYDREESKQLFLMAYSFVTKKKAIQFVLENKQEVNEEAYQQFVYILDGLQAGRPIQHIIGEADFFGLRFDVNEHTLIPRPETEELADWIISAHKLEKELSILDVGTGSGCIAITLAKHLPSARVDAIDISADAIAVARKNATKLNVDVNFIEADILEWDLFMEQSQQYDIIVSNPPYITPKEQGHMHANVLQYEPHNALFVEEHNPLIFYATTVELAKQHLKDRGAIYFEINQYLSGQTIDLIRKKGFENIVLRKDLNDVERMICAKMGF</sequence>
<dbReference type="Gene3D" id="3.40.50.150">
    <property type="entry name" value="Vaccinia Virus protein VP39"/>
    <property type="match status" value="1"/>
</dbReference>
<dbReference type="RefSeq" id="WP_037500647.1">
    <property type="nucleotide sequence ID" value="NZ_JJMU01000053.1"/>
</dbReference>
<evidence type="ECO:0000256" key="5">
    <source>
        <dbReference type="HAMAP-Rule" id="MF_02126"/>
    </source>
</evidence>
<dbReference type="NCBIfam" id="TIGR00536">
    <property type="entry name" value="hemK_fam"/>
    <property type="match status" value="1"/>
</dbReference>
<dbReference type="Gene3D" id="1.10.8.10">
    <property type="entry name" value="DNA helicase RuvA subunit, C-terminal domain"/>
    <property type="match status" value="1"/>
</dbReference>
<dbReference type="GO" id="GO:0032259">
    <property type="term" value="P:methylation"/>
    <property type="evidence" value="ECO:0007669"/>
    <property type="project" value="UniProtKB-KW"/>
</dbReference>
<evidence type="ECO:0000313" key="9">
    <source>
        <dbReference type="Proteomes" id="UP000031802"/>
    </source>
</evidence>
<comment type="catalytic activity">
    <reaction evidence="4 5">
        <text>L-glutaminyl-[peptide chain release factor] + S-adenosyl-L-methionine = N(5)-methyl-L-glutaminyl-[peptide chain release factor] + S-adenosyl-L-homocysteine + H(+)</text>
        <dbReference type="Rhea" id="RHEA:42896"/>
        <dbReference type="Rhea" id="RHEA-COMP:10271"/>
        <dbReference type="Rhea" id="RHEA-COMP:10272"/>
        <dbReference type="ChEBI" id="CHEBI:15378"/>
        <dbReference type="ChEBI" id="CHEBI:30011"/>
        <dbReference type="ChEBI" id="CHEBI:57856"/>
        <dbReference type="ChEBI" id="CHEBI:59789"/>
        <dbReference type="ChEBI" id="CHEBI:61891"/>
        <dbReference type="EC" id="2.1.1.297"/>
    </reaction>
</comment>
<dbReference type="Pfam" id="PF17827">
    <property type="entry name" value="PrmC_N"/>
    <property type="match status" value="1"/>
</dbReference>
<dbReference type="CDD" id="cd02440">
    <property type="entry name" value="AdoMet_MTases"/>
    <property type="match status" value="1"/>
</dbReference>
<dbReference type="AlphaFoldDB" id="A0A0B8T6Y8"/>
<dbReference type="Proteomes" id="UP000031802">
    <property type="component" value="Unassembled WGS sequence"/>
</dbReference>
<feature type="binding site" evidence="5">
    <location>
        <begin position="122"/>
        <end position="126"/>
    </location>
    <ligand>
        <name>S-adenosyl-L-methionine</name>
        <dbReference type="ChEBI" id="CHEBI:59789"/>
    </ligand>
</feature>
<dbReference type="NCBIfam" id="TIGR03534">
    <property type="entry name" value="RF_mod_PrmC"/>
    <property type="match status" value="1"/>
</dbReference>
<evidence type="ECO:0000259" key="6">
    <source>
        <dbReference type="Pfam" id="PF05175"/>
    </source>
</evidence>
<dbReference type="PANTHER" id="PTHR18895:SF74">
    <property type="entry name" value="MTRF1L RELEASE FACTOR GLUTAMINE METHYLTRANSFERASE"/>
    <property type="match status" value="1"/>
</dbReference>
<dbReference type="InterPro" id="IPR029063">
    <property type="entry name" value="SAM-dependent_MTases_sf"/>
</dbReference>
<feature type="binding site" evidence="5">
    <location>
        <begin position="191"/>
        <end position="194"/>
    </location>
    <ligand>
        <name>substrate</name>
    </ligand>
</feature>
<evidence type="ECO:0000313" key="8">
    <source>
        <dbReference type="EMBL" id="KGE13255.1"/>
    </source>
</evidence>
<dbReference type="HAMAP" id="MF_02126">
    <property type="entry name" value="RF_methyltr_PrmC"/>
    <property type="match status" value="1"/>
</dbReference>
<feature type="binding site" evidence="5">
    <location>
        <position position="145"/>
    </location>
    <ligand>
        <name>S-adenosyl-L-methionine</name>
        <dbReference type="ChEBI" id="CHEBI:59789"/>
    </ligand>
</feature>
<dbReference type="InterPro" id="IPR007848">
    <property type="entry name" value="Small_mtfrase_dom"/>
</dbReference>
<reference evidence="9" key="1">
    <citation type="submission" date="2014-04" db="EMBL/GenBank/DDBJ databases">
        <title>Whole-Genome optical mapping and complete genome sequence of Sphingobacterium deserti sp. nov., a new spaces isolated from desert in the west of China.</title>
        <authorList>
            <person name="Teng C."/>
            <person name="Zhou Z."/>
            <person name="Li X."/>
            <person name="Chen M."/>
            <person name="Lin M."/>
            <person name="Wang L."/>
            <person name="Su S."/>
            <person name="Zhang C."/>
            <person name="Zhang W."/>
        </authorList>
    </citation>
    <scope>NUCLEOTIDE SEQUENCE [LARGE SCALE GENOMIC DNA]</scope>
    <source>
        <strain evidence="9">ACCC05744</strain>
    </source>
</reference>
<gene>
    <name evidence="5" type="primary">prmC</name>
    <name evidence="8" type="ORF">DI53_2786</name>
</gene>
<dbReference type="InterPro" id="IPR050320">
    <property type="entry name" value="N5-glutamine_MTase"/>
</dbReference>
<dbReference type="SUPFAM" id="SSF53335">
    <property type="entry name" value="S-adenosyl-L-methionine-dependent methyltransferases"/>
    <property type="match status" value="1"/>
</dbReference>
<name>A0A0B8T6Y8_9SPHI</name>
<dbReference type="InterPro" id="IPR004556">
    <property type="entry name" value="HemK-like"/>
</dbReference>
<dbReference type="PATRIC" id="fig|1229276.3.peg.2878"/>
<organism evidence="8 9">
    <name type="scientific">Sphingobacterium deserti</name>
    <dbReference type="NCBI Taxonomy" id="1229276"/>
    <lineage>
        <taxon>Bacteria</taxon>
        <taxon>Pseudomonadati</taxon>
        <taxon>Bacteroidota</taxon>
        <taxon>Sphingobacteriia</taxon>
        <taxon>Sphingobacteriales</taxon>
        <taxon>Sphingobacteriaceae</taxon>
        <taxon>Sphingobacterium</taxon>
    </lineage>
</organism>
<keyword evidence="1 5" id="KW-0489">Methyltransferase</keyword>
<dbReference type="OrthoDB" id="9800643at2"/>
<proteinExistence type="inferred from homology"/>
<feature type="domain" description="Methyltransferase small" evidence="6">
    <location>
        <begin position="112"/>
        <end position="201"/>
    </location>
</feature>
<dbReference type="eggNOG" id="COG2890">
    <property type="taxonomic scope" value="Bacteria"/>
</dbReference>
<dbReference type="InterPro" id="IPR002052">
    <property type="entry name" value="DNA_methylase_N6_adenine_CS"/>
</dbReference>
<dbReference type="EMBL" id="JJMU01000053">
    <property type="protein sequence ID" value="KGE13255.1"/>
    <property type="molecule type" value="Genomic_DNA"/>
</dbReference>
<comment type="function">
    <text evidence="5">Methylates the class 1 translation termination release factors RF1/PrfA and RF2/PrfB on the glutamine residue of the universally conserved GGQ motif.</text>
</comment>
<reference evidence="8 9" key="2">
    <citation type="journal article" date="2015" name="PLoS ONE">
        <title>Whole-Genome Optical Mapping and Finished Genome Sequence of Sphingobacterium deserti sp. nov., a New Species Isolated from the Western Desert of China.</title>
        <authorList>
            <person name="Teng C."/>
            <person name="Zhou Z."/>
            <person name="Molnar I."/>
            <person name="Li X."/>
            <person name="Tang R."/>
            <person name="Chen M."/>
            <person name="Wang L."/>
            <person name="Su S."/>
            <person name="Zhang W."/>
            <person name="Lin M."/>
        </authorList>
    </citation>
    <scope>NUCLEOTIDE SEQUENCE [LARGE SCALE GENOMIC DNA]</scope>
    <source>
        <strain evidence="9">ACCC05744</strain>
    </source>
</reference>
<accession>A0A0B8T6Y8</accession>
<dbReference type="InterPro" id="IPR019874">
    <property type="entry name" value="RF_methyltr_PrmC"/>
</dbReference>
<evidence type="ECO:0000256" key="4">
    <source>
        <dbReference type="ARBA" id="ARBA00048391"/>
    </source>
</evidence>
<keyword evidence="9" id="KW-1185">Reference proteome</keyword>
<dbReference type="PROSITE" id="PS00092">
    <property type="entry name" value="N6_MTASE"/>
    <property type="match status" value="1"/>
</dbReference>
<feature type="domain" description="Release factor glutamine methyltransferase N-terminal" evidence="7">
    <location>
        <begin position="32"/>
        <end position="77"/>
    </location>
</feature>
<comment type="caution">
    <text evidence="8">The sequence shown here is derived from an EMBL/GenBank/DDBJ whole genome shotgun (WGS) entry which is preliminary data.</text>
</comment>
<dbReference type="GO" id="GO:0003676">
    <property type="term" value="F:nucleic acid binding"/>
    <property type="evidence" value="ECO:0007669"/>
    <property type="project" value="InterPro"/>
</dbReference>